<evidence type="ECO:0000256" key="1">
    <source>
        <dbReference type="ARBA" id="ARBA00023125"/>
    </source>
</evidence>
<dbReference type="Pfam" id="PF00010">
    <property type="entry name" value="HLH"/>
    <property type="match status" value="1"/>
</dbReference>
<dbReference type="SUPFAM" id="SSF47459">
    <property type="entry name" value="HLH, helix-loop-helix DNA-binding domain"/>
    <property type="match status" value="1"/>
</dbReference>
<accession>A0A238FM68</accession>
<feature type="compositionally biased region" description="Low complexity" evidence="3">
    <location>
        <begin position="202"/>
        <end position="234"/>
    </location>
</feature>
<proteinExistence type="predicted"/>
<name>A0A238FM68_9BASI</name>
<evidence type="ECO:0000259" key="4">
    <source>
        <dbReference type="PROSITE" id="PS50888"/>
    </source>
</evidence>
<organism evidence="5 6">
    <name type="scientific">Microbotryum intermedium</name>
    <dbReference type="NCBI Taxonomy" id="269621"/>
    <lineage>
        <taxon>Eukaryota</taxon>
        <taxon>Fungi</taxon>
        <taxon>Dikarya</taxon>
        <taxon>Basidiomycota</taxon>
        <taxon>Pucciniomycotina</taxon>
        <taxon>Microbotryomycetes</taxon>
        <taxon>Microbotryales</taxon>
        <taxon>Microbotryaceae</taxon>
        <taxon>Microbotryum</taxon>
    </lineage>
</organism>
<keyword evidence="6" id="KW-1185">Reference proteome</keyword>
<dbReference type="AlphaFoldDB" id="A0A238FM68"/>
<dbReference type="OrthoDB" id="71302at2759"/>
<feature type="compositionally biased region" description="Basic and acidic residues" evidence="3">
    <location>
        <begin position="368"/>
        <end position="377"/>
    </location>
</feature>
<dbReference type="PANTHER" id="PTHR47787:SF1">
    <property type="entry name" value="CENTROMERE-BINDING PROTEIN 1"/>
    <property type="match status" value="1"/>
</dbReference>
<keyword evidence="1" id="KW-0238">DNA-binding</keyword>
<dbReference type="SMART" id="SM00353">
    <property type="entry name" value="HLH"/>
    <property type="match status" value="1"/>
</dbReference>
<dbReference type="Gene3D" id="4.10.280.10">
    <property type="entry name" value="Helix-loop-helix DNA-binding domain"/>
    <property type="match status" value="1"/>
</dbReference>
<feature type="region of interest" description="Disordered" evidence="3">
    <location>
        <begin position="348"/>
        <end position="377"/>
    </location>
</feature>
<feature type="region of interest" description="Disordered" evidence="3">
    <location>
        <begin position="1"/>
        <end position="265"/>
    </location>
</feature>
<protein>
    <submittedName>
        <fullName evidence="5">BQ2448_7038 protein</fullName>
    </submittedName>
</protein>
<dbReference type="InterPro" id="IPR036638">
    <property type="entry name" value="HLH_DNA-bd_sf"/>
</dbReference>
<dbReference type="CDD" id="cd11398">
    <property type="entry name" value="bHLHzip_scCBP1"/>
    <property type="match status" value="1"/>
</dbReference>
<feature type="compositionally biased region" description="Low complexity" evidence="3">
    <location>
        <begin position="77"/>
        <end position="92"/>
    </location>
</feature>
<dbReference type="GO" id="GO:0046983">
    <property type="term" value="F:protein dimerization activity"/>
    <property type="evidence" value="ECO:0007669"/>
    <property type="project" value="InterPro"/>
</dbReference>
<gene>
    <name evidence="5" type="ORF">BQ2448_7038</name>
</gene>
<feature type="domain" description="BHLH" evidence="4">
    <location>
        <begin position="253"/>
        <end position="301"/>
    </location>
</feature>
<dbReference type="STRING" id="269621.A0A238FM68"/>
<evidence type="ECO:0000256" key="3">
    <source>
        <dbReference type="SAM" id="MobiDB-lite"/>
    </source>
</evidence>
<feature type="compositionally biased region" description="Low complexity" evidence="3">
    <location>
        <begin position="99"/>
        <end position="110"/>
    </location>
</feature>
<dbReference type="InterPro" id="IPR011598">
    <property type="entry name" value="bHLH_dom"/>
</dbReference>
<evidence type="ECO:0000256" key="2">
    <source>
        <dbReference type="ARBA" id="ARBA00023242"/>
    </source>
</evidence>
<sequence>MAPYNSNGNGSAPTADDHTLANLLTTPLPRKRGSNAAGARTSERAAAAAASKKGGANSKKNADKTSAAADKNADSPATAKGKAVGKKTNGAGSSVRNLSSSIASQQHQQAPQPPTWNDRTGSAVQASTINPSATVGTTNANATASGHKGSRASSENQLDADYSEDNDETYTANAAAAGSNAATNGKGKGKKSHARAAKKEASSVGASSGSTGNVNASTSAAGVAVNGNGAAAANGDDEEGGEKLHTEQEWNRTRKDNHKEVERRRRETINEGINELKNIVPGCEKNKGSILSRAVQYIQQLKDVEATLIEKWTLEKLLSDQTANDLKRQVEDGKREVEKLREELSIARMQNGKRGEVDGGHHHGGQSEPKRSRFEGR</sequence>
<feature type="compositionally biased region" description="Basic and acidic residues" evidence="3">
    <location>
        <begin position="241"/>
        <end position="265"/>
    </location>
</feature>
<dbReference type="GO" id="GO:0003677">
    <property type="term" value="F:DNA binding"/>
    <property type="evidence" value="ECO:0007669"/>
    <property type="project" value="UniProtKB-KW"/>
</dbReference>
<dbReference type="PANTHER" id="PTHR47787">
    <property type="entry name" value="CENTROMERE-BINDING PROTEIN 1"/>
    <property type="match status" value="1"/>
</dbReference>
<reference evidence="6" key="1">
    <citation type="submission" date="2016-09" db="EMBL/GenBank/DDBJ databases">
        <authorList>
            <person name="Jeantristanb JTB J.-T."/>
            <person name="Ricardo R."/>
        </authorList>
    </citation>
    <scope>NUCLEOTIDE SEQUENCE [LARGE SCALE GENOMIC DNA]</scope>
</reference>
<keyword evidence="2" id="KW-0539">Nucleus</keyword>
<feature type="compositionally biased region" description="Polar residues" evidence="3">
    <location>
        <begin position="115"/>
        <end position="131"/>
    </location>
</feature>
<feature type="compositionally biased region" description="Polar residues" evidence="3">
    <location>
        <begin position="1"/>
        <end position="12"/>
    </location>
</feature>
<dbReference type="Proteomes" id="UP000198372">
    <property type="component" value="Unassembled WGS sequence"/>
</dbReference>
<dbReference type="PROSITE" id="PS50888">
    <property type="entry name" value="BHLH"/>
    <property type="match status" value="1"/>
</dbReference>
<feature type="compositionally biased region" description="Low complexity" evidence="3">
    <location>
        <begin position="132"/>
        <end position="146"/>
    </location>
</feature>
<feature type="compositionally biased region" description="Low complexity" evidence="3">
    <location>
        <begin position="35"/>
        <end position="59"/>
    </location>
</feature>
<evidence type="ECO:0000313" key="6">
    <source>
        <dbReference type="Proteomes" id="UP000198372"/>
    </source>
</evidence>
<dbReference type="InterPro" id="IPR047206">
    <property type="entry name" value="bHLHzip_scCBP1-like"/>
</dbReference>
<feature type="compositionally biased region" description="Basic residues" evidence="3">
    <location>
        <begin position="187"/>
        <end position="196"/>
    </location>
</feature>
<dbReference type="GO" id="GO:0003700">
    <property type="term" value="F:DNA-binding transcription factor activity"/>
    <property type="evidence" value="ECO:0007669"/>
    <property type="project" value="InterPro"/>
</dbReference>
<feature type="compositionally biased region" description="Low complexity" evidence="3">
    <location>
        <begin position="171"/>
        <end position="185"/>
    </location>
</feature>
<evidence type="ECO:0000313" key="5">
    <source>
        <dbReference type="EMBL" id="SCV73113.1"/>
    </source>
</evidence>
<dbReference type="GO" id="GO:0005634">
    <property type="term" value="C:nucleus"/>
    <property type="evidence" value="ECO:0007669"/>
    <property type="project" value="TreeGrafter"/>
</dbReference>
<dbReference type="EMBL" id="FMSP01000017">
    <property type="protein sequence ID" value="SCV73113.1"/>
    <property type="molecule type" value="Genomic_DNA"/>
</dbReference>